<evidence type="ECO:0000313" key="2">
    <source>
        <dbReference type="Proteomes" id="UP000683557"/>
    </source>
</evidence>
<organism evidence="1 2">
    <name type="scientific">Geomonas oryzisoli</name>
    <dbReference type="NCBI Taxonomy" id="2847992"/>
    <lineage>
        <taxon>Bacteria</taxon>
        <taxon>Pseudomonadati</taxon>
        <taxon>Thermodesulfobacteriota</taxon>
        <taxon>Desulfuromonadia</taxon>
        <taxon>Geobacterales</taxon>
        <taxon>Geobacteraceae</taxon>
        <taxon>Geomonas</taxon>
    </lineage>
</organism>
<keyword evidence="2" id="KW-1185">Reference proteome</keyword>
<sequence length="144" mass="15913">MSPAFHRYIGIDYSGAHHLAQAKAVKTPVDHAFGMLKDVVQGDRTKWSIVYDINNLKAFYRTATNAKTRVVDLKDTDFSCTAPVQMVDIDAGSGNVSKSFQAYTQQANRKLLGDAFGKTDFLKTIPTQTIDAIAAYPDSFKCEQ</sequence>
<dbReference type="Proteomes" id="UP000683557">
    <property type="component" value="Chromosome"/>
</dbReference>
<proteinExistence type="predicted"/>
<name>A0ABX8JAN8_9BACT</name>
<reference evidence="1 2" key="1">
    <citation type="submission" date="2021-06" db="EMBL/GenBank/DDBJ databases">
        <title>Gemonas diversity in paddy soil.</title>
        <authorList>
            <person name="Liu G."/>
        </authorList>
    </citation>
    <scope>NUCLEOTIDE SEQUENCE [LARGE SCALE GENOMIC DNA]</scope>
    <source>
        <strain evidence="1 2">RG10</strain>
    </source>
</reference>
<gene>
    <name evidence="1" type="ORF">KP004_05655</name>
</gene>
<evidence type="ECO:0000313" key="1">
    <source>
        <dbReference type="EMBL" id="QWV94664.1"/>
    </source>
</evidence>
<dbReference type="RefSeq" id="WP_216801391.1">
    <property type="nucleotide sequence ID" value="NZ_CP076723.1"/>
</dbReference>
<accession>A0ABX8JAN8</accession>
<dbReference type="EMBL" id="CP076723">
    <property type="protein sequence ID" value="QWV94664.1"/>
    <property type="molecule type" value="Genomic_DNA"/>
</dbReference>
<protein>
    <submittedName>
        <fullName evidence="1">Uncharacterized protein</fullName>
    </submittedName>
</protein>